<dbReference type="RefSeq" id="WP_263128649.1">
    <property type="nucleotide sequence ID" value="NZ_CP106856.1"/>
</dbReference>
<proteinExistence type="predicted"/>
<organism evidence="1 2">
    <name type="scientific">Arthrobacter koreensis</name>
    <dbReference type="NCBI Taxonomy" id="199136"/>
    <lineage>
        <taxon>Bacteria</taxon>
        <taxon>Bacillati</taxon>
        <taxon>Actinomycetota</taxon>
        <taxon>Actinomycetes</taxon>
        <taxon>Micrococcales</taxon>
        <taxon>Micrococcaceae</taxon>
        <taxon>Arthrobacter</taxon>
    </lineage>
</organism>
<dbReference type="EMBL" id="CP106856">
    <property type="protein sequence ID" value="UYB37103.1"/>
    <property type="molecule type" value="Genomic_DNA"/>
</dbReference>
<evidence type="ECO:0000313" key="1">
    <source>
        <dbReference type="EMBL" id="UYB37103.1"/>
    </source>
</evidence>
<protein>
    <submittedName>
        <fullName evidence="1">Uncharacterized protein</fullName>
    </submittedName>
</protein>
<accession>A0ABY6FV48</accession>
<gene>
    <name evidence="1" type="ORF">N9A08_05445</name>
</gene>
<name>A0ABY6FV48_9MICC</name>
<evidence type="ECO:0000313" key="2">
    <source>
        <dbReference type="Proteomes" id="UP001063368"/>
    </source>
</evidence>
<keyword evidence="2" id="KW-1185">Reference proteome</keyword>
<sequence>MSARWVVVSTGEPDRRTVVQALAETMPEKSMREAAAGQVLEILDGDNVPLVLELPRLIRLPGEVLRLLSGADVSAPAGSAVPEFFTAEGTGSAAPLWWLEVHATGGVPAGGRLADALSHTLARLTGGVVLLPDGVRS</sequence>
<dbReference type="Proteomes" id="UP001063368">
    <property type="component" value="Chromosome"/>
</dbReference>
<reference evidence="1" key="1">
    <citation type="submission" date="2022-09" db="EMBL/GenBank/DDBJ databases">
        <authorList>
            <person name="Li D."/>
            <person name="Cheng J."/>
            <person name="Li Y."/>
        </authorList>
    </citation>
    <scope>NUCLEOTIDE SEQUENCE</scope>
    <source>
        <strain evidence="1">DL</strain>
    </source>
</reference>